<feature type="domain" description="GST C-terminal" evidence="8">
    <location>
        <begin position="67"/>
        <end position="207"/>
    </location>
</feature>
<keyword evidence="2" id="KW-0808">Transferase</keyword>
<keyword evidence="10" id="KW-1185">Reference proteome</keyword>
<dbReference type="SFLD" id="SFLDS00019">
    <property type="entry name" value="Glutathione_Transferase_(cytos"/>
    <property type="match status" value="1"/>
</dbReference>
<organism evidence="9 10">
    <name type="scientific">Rhynchospora breviuscula</name>
    <dbReference type="NCBI Taxonomy" id="2022672"/>
    <lineage>
        <taxon>Eukaryota</taxon>
        <taxon>Viridiplantae</taxon>
        <taxon>Streptophyta</taxon>
        <taxon>Embryophyta</taxon>
        <taxon>Tracheophyta</taxon>
        <taxon>Spermatophyta</taxon>
        <taxon>Magnoliopsida</taxon>
        <taxon>Liliopsida</taxon>
        <taxon>Poales</taxon>
        <taxon>Cyperaceae</taxon>
        <taxon>Cyperoideae</taxon>
        <taxon>Rhynchosporeae</taxon>
        <taxon>Rhynchospora</taxon>
    </lineage>
</organism>
<comment type="catalytic activity">
    <reaction evidence="5">
        <text>RX + glutathione = an S-substituted glutathione + a halide anion + H(+)</text>
        <dbReference type="Rhea" id="RHEA:16437"/>
        <dbReference type="ChEBI" id="CHEBI:15378"/>
        <dbReference type="ChEBI" id="CHEBI:16042"/>
        <dbReference type="ChEBI" id="CHEBI:17792"/>
        <dbReference type="ChEBI" id="CHEBI:57925"/>
        <dbReference type="ChEBI" id="CHEBI:90779"/>
        <dbReference type="EC" id="2.5.1.18"/>
    </reaction>
</comment>
<dbReference type="Proteomes" id="UP001151287">
    <property type="component" value="Unassembled WGS sequence"/>
</dbReference>
<evidence type="ECO:0000256" key="6">
    <source>
        <dbReference type="ARBA" id="ARBA00049544"/>
    </source>
</evidence>
<comment type="similarity">
    <text evidence="4">Belongs to the GST superfamily. DHAR family.</text>
</comment>
<protein>
    <recommendedName>
        <fullName evidence="11">Dehydroascorbate reductase</fullName>
    </recommendedName>
</protein>
<evidence type="ECO:0000259" key="7">
    <source>
        <dbReference type="PROSITE" id="PS50404"/>
    </source>
</evidence>
<dbReference type="GO" id="GO:0045174">
    <property type="term" value="F:glutathione dehydrogenase (ascorbate) activity"/>
    <property type="evidence" value="ECO:0007669"/>
    <property type="project" value="UniProtKB-EC"/>
</dbReference>
<dbReference type="InterPro" id="IPR004045">
    <property type="entry name" value="Glutathione_S-Trfase_N"/>
</dbReference>
<evidence type="ECO:0000256" key="3">
    <source>
        <dbReference type="ARBA" id="ARBA00023002"/>
    </source>
</evidence>
<dbReference type="SFLD" id="SFLDG00358">
    <property type="entry name" value="Main_(cytGST)"/>
    <property type="match status" value="1"/>
</dbReference>
<dbReference type="InterPro" id="IPR010987">
    <property type="entry name" value="Glutathione-S-Trfase_C-like"/>
</dbReference>
<keyword evidence="3" id="KW-0560">Oxidoreductase</keyword>
<gene>
    <name evidence="9" type="ORF">LUZ63_014489</name>
</gene>
<dbReference type="SUPFAM" id="SSF47616">
    <property type="entry name" value="GST C-terminal domain-like"/>
    <property type="match status" value="1"/>
</dbReference>
<dbReference type="InterPro" id="IPR044627">
    <property type="entry name" value="DHAR1/2/3/4"/>
</dbReference>
<comment type="catalytic activity">
    <reaction evidence="6">
        <text>L-dehydroascorbate + 2 glutathione = glutathione disulfide + L-ascorbate</text>
        <dbReference type="Rhea" id="RHEA:24424"/>
        <dbReference type="ChEBI" id="CHEBI:38290"/>
        <dbReference type="ChEBI" id="CHEBI:57925"/>
        <dbReference type="ChEBI" id="CHEBI:58297"/>
        <dbReference type="ChEBI" id="CHEBI:58539"/>
        <dbReference type="EC" id="1.8.5.1"/>
    </reaction>
</comment>
<dbReference type="AlphaFoldDB" id="A0A9Q0CB47"/>
<evidence type="ECO:0000256" key="4">
    <source>
        <dbReference type="ARBA" id="ARBA00024194"/>
    </source>
</evidence>
<evidence type="ECO:0000313" key="9">
    <source>
        <dbReference type="EMBL" id="KAJ1690334.1"/>
    </source>
</evidence>
<dbReference type="GO" id="GO:0004364">
    <property type="term" value="F:glutathione transferase activity"/>
    <property type="evidence" value="ECO:0007669"/>
    <property type="project" value="UniProtKB-EC"/>
</dbReference>
<reference evidence="9" key="1">
    <citation type="journal article" date="2022" name="Cell">
        <title>Repeat-based holocentromeres influence genome architecture and karyotype evolution.</title>
        <authorList>
            <person name="Hofstatter P.G."/>
            <person name="Thangavel G."/>
            <person name="Lux T."/>
            <person name="Neumann P."/>
            <person name="Vondrak T."/>
            <person name="Novak P."/>
            <person name="Zhang M."/>
            <person name="Costa L."/>
            <person name="Castellani M."/>
            <person name="Scott A."/>
            <person name="Toegelov H."/>
            <person name="Fuchs J."/>
            <person name="Mata-Sucre Y."/>
            <person name="Dias Y."/>
            <person name="Vanzela A.L.L."/>
            <person name="Huettel B."/>
            <person name="Almeida C.C.S."/>
            <person name="Simkova H."/>
            <person name="Souza G."/>
            <person name="Pedrosa-Harand A."/>
            <person name="Macas J."/>
            <person name="Mayer K.F.X."/>
            <person name="Houben A."/>
            <person name="Marques A."/>
        </authorList>
    </citation>
    <scope>NUCLEOTIDE SEQUENCE</scope>
    <source>
        <strain evidence="9">RhyBre1mFocal</strain>
    </source>
</reference>
<evidence type="ECO:0000256" key="2">
    <source>
        <dbReference type="ARBA" id="ARBA00022679"/>
    </source>
</evidence>
<evidence type="ECO:0000256" key="1">
    <source>
        <dbReference type="ARBA" id="ARBA00022575"/>
    </source>
</evidence>
<name>A0A9Q0CB47_9POAL</name>
<dbReference type="PROSITE" id="PS50405">
    <property type="entry name" value="GST_CTER"/>
    <property type="match status" value="1"/>
</dbReference>
<evidence type="ECO:0008006" key="11">
    <source>
        <dbReference type="Google" id="ProtNLM"/>
    </source>
</evidence>
<dbReference type="Gene3D" id="3.40.30.10">
    <property type="entry name" value="Glutaredoxin"/>
    <property type="match status" value="1"/>
</dbReference>
<evidence type="ECO:0000313" key="10">
    <source>
        <dbReference type="Proteomes" id="UP001151287"/>
    </source>
</evidence>
<proteinExistence type="inferred from homology"/>
<dbReference type="Pfam" id="PF13410">
    <property type="entry name" value="GST_C_2"/>
    <property type="match status" value="1"/>
</dbReference>
<evidence type="ECO:0000259" key="8">
    <source>
        <dbReference type="PROSITE" id="PS50405"/>
    </source>
</evidence>
<accession>A0A9Q0CB47</accession>
<dbReference type="OrthoDB" id="1935530at2759"/>
<evidence type="ECO:0000256" key="5">
    <source>
        <dbReference type="ARBA" id="ARBA00047960"/>
    </source>
</evidence>
<dbReference type="FunFam" id="3.40.30.10:FF:000102">
    <property type="entry name" value="Glutathione S-transferase DHAR3 chloroplastic"/>
    <property type="match status" value="1"/>
</dbReference>
<dbReference type="InterPro" id="IPR036249">
    <property type="entry name" value="Thioredoxin-like_sf"/>
</dbReference>
<dbReference type="FunFam" id="1.20.1050.10:FF:000029">
    <property type="entry name" value="Glutathione S-transferase DHAR3, chloroplastic"/>
    <property type="match status" value="1"/>
</dbReference>
<sequence>MVVEVLVKAAYGAPDKLGDCPFCQRVLLTLEEKNVPYQLKLVNLSEKPDWFLEINPDGKVPVYKDDDDKWVPDSDVIVQIIEEKYPEPSLVTPSEYSNVGSKIFSRFVNFLKIKDPTDGAEQALLDELRFFDDHLKENGPYVSGDHISAVDLSIAPKLYHMEVALGHFKGWKVPESFANVHAYTKLIFSRESFIKTKAADEFMIAAWAAKLST</sequence>
<dbReference type="Gene3D" id="1.20.1050.10">
    <property type="match status" value="1"/>
</dbReference>
<dbReference type="PANTHER" id="PTHR44420:SF2">
    <property type="entry name" value="GLUTATHIONE S-TRANSFERASE DHAR2-RELATED"/>
    <property type="match status" value="1"/>
</dbReference>
<dbReference type="CDD" id="cd00570">
    <property type="entry name" value="GST_N_family"/>
    <property type="match status" value="1"/>
</dbReference>
<dbReference type="InterPro" id="IPR036282">
    <property type="entry name" value="Glutathione-S-Trfase_C_sf"/>
</dbReference>
<dbReference type="GO" id="GO:0033355">
    <property type="term" value="P:ascorbate glutathione cycle"/>
    <property type="evidence" value="ECO:0007669"/>
    <property type="project" value="InterPro"/>
</dbReference>
<dbReference type="InterPro" id="IPR040079">
    <property type="entry name" value="Glutathione_S-Trfase"/>
</dbReference>
<comment type="caution">
    <text evidence="9">The sequence shown here is derived from an EMBL/GenBank/DDBJ whole genome shotgun (WGS) entry which is preliminary data.</text>
</comment>
<dbReference type="PROSITE" id="PS50404">
    <property type="entry name" value="GST_NTER"/>
    <property type="match status" value="1"/>
</dbReference>
<dbReference type="SUPFAM" id="SSF52833">
    <property type="entry name" value="Thioredoxin-like"/>
    <property type="match status" value="1"/>
</dbReference>
<dbReference type="EMBL" id="JAMQYH010000004">
    <property type="protein sequence ID" value="KAJ1690334.1"/>
    <property type="molecule type" value="Genomic_DNA"/>
</dbReference>
<dbReference type="Pfam" id="PF13417">
    <property type="entry name" value="GST_N_3"/>
    <property type="match status" value="1"/>
</dbReference>
<dbReference type="PANTHER" id="PTHR44420">
    <property type="entry name" value="GLUTATHIONE S-TRANSFERASE DHAR2-RELATED"/>
    <property type="match status" value="1"/>
</dbReference>
<feature type="domain" description="GST N-terminal" evidence="7">
    <location>
        <begin position="10"/>
        <end position="89"/>
    </location>
</feature>
<keyword evidence="1" id="KW-0216">Detoxification</keyword>